<dbReference type="PROSITE" id="PS00479">
    <property type="entry name" value="ZF_DAG_PE_1"/>
    <property type="match status" value="1"/>
</dbReference>
<evidence type="ECO:0000256" key="8">
    <source>
        <dbReference type="ARBA" id="ARBA00022777"/>
    </source>
</evidence>
<dbReference type="InterPro" id="IPR017438">
    <property type="entry name" value="ATP-NAD_kinase_N"/>
</dbReference>
<dbReference type="SMART" id="SM00109">
    <property type="entry name" value="C1"/>
    <property type="match status" value="1"/>
</dbReference>
<gene>
    <name evidence="18" type="primary">LOC106167846</name>
</gene>
<dbReference type="CDD" id="cd01783">
    <property type="entry name" value="RA2_DAGK-theta"/>
    <property type="match status" value="1"/>
</dbReference>
<dbReference type="PROSITE" id="PS50146">
    <property type="entry name" value="DAGK"/>
    <property type="match status" value="1"/>
</dbReference>
<dbReference type="InterPro" id="IPR002219">
    <property type="entry name" value="PKC_DAG/PE"/>
</dbReference>
<dbReference type="GO" id="GO:0003676">
    <property type="term" value="F:nucleic acid binding"/>
    <property type="evidence" value="ECO:0007669"/>
    <property type="project" value="InterPro"/>
</dbReference>
<dbReference type="InterPro" id="IPR016064">
    <property type="entry name" value="NAD/diacylglycerol_kinase_sf"/>
</dbReference>
<evidence type="ECO:0000313" key="17">
    <source>
        <dbReference type="Proteomes" id="UP000085678"/>
    </source>
</evidence>
<comment type="similarity">
    <text evidence="2 12">Belongs to the eukaryotic diacylglycerol kinase family.</text>
</comment>
<keyword evidence="5" id="KW-0677">Repeat</keyword>
<dbReference type="GO" id="GO:0005524">
    <property type="term" value="F:ATP binding"/>
    <property type="evidence" value="ECO:0007669"/>
    <property type="project" value="UniProtKB-KW"/>
</dbReference>
<feature type="region of interest" description="Disordered" evidence="13">
    <location>
        <begin position="797"/>
        <end position="823"/>
    </location>
</feature>
<dbReference type="InterPro" id="IPR046349">
    <property type="entry name" value="C1-like_sf"/>
</dbReference>
<dbReference type="SMART" id="SM00045">
    <property type="entry name" value="DAGKa"/>
    <property type="match status" value="1"/>
</dbReference>
<dbReference type="SUPFAM" id="SSF111331">
    <property type="entry name" value="NAD kinase/diacylglycerol kinase-like"/>
    <property type="match status" value="1"/>
</dbReference>
<dbReference type="CDD" id="cd20854">
    <property type="entry name" value="C1_DGKtheta_typeV_rpt3"/>
    <property type="match status" value="1"/>
</dbReference>
<keyword evidence="10 12" id="KW-0067">ATP-binding</keyword>
<dbReference type="PROSITE" id="PS50200">
    <property type="entry name" value="RA"/>
    <property type="match status" value="2"/>
</dbReference>
<dbReference type="Pfam" id="PF00788">
    <property type="entry name" value="RA"/>
    <property type="match status" value="2"/>
</dbReference>
<protein>
    <recommendedName>
        <fullName evidence="12">Diacylglycerol kinase</fullName>
        <shortName evidence="12">DAG kinase</shortName>
        <ecNumber evidence="12">2.7.1.107</ecNumber>
    </recommendedName>
</protein>
<dbReference type="SUPFAM" id="SSF54236">
    <property type="entry name" value="Ubiquitin-like"/>
    <property type="match status" value="2"/>
</dbReference>
<dbReference type="InterPro" id="IPR000756">
    <property type="entry name" value="Diacylglycerol_kin_accessory"/>
</dbReference>
<evidence type="ECO:0000256" key="9">
    <source>
        <dbReference type="ARBA" id="ARBA00022833"/>
    </source>
</evidence>
<evidence type="ECO:0000256" key="1">
    <source>
        <dbReference type="ARBA" id="ARBA00004370"/>
    </source>
</evidence>
<dbReference type="SMART" id="SM00314">
    <property type="entry name" value="RA"/>
    <property type="match status" value="2"/>
</dbReference>
<evidence type="ECO:0000259" key="14">
    <source>
        <dbReference type="PROSITE" id="PS50081"/>
    </source>
</evidence>
<dbReference type="RefSeq" id="XP_023933368.1">
    <property type="nucleotide sequence ID" value="XM_024077600.1"/>
</dbReference>
<evidence type="ECO:0000259" key="15">
    <source>
        <dbReference type="PROSITE" id="PS50146"/>
    </source>
</evidence>
<dbReference type="FunFam" id="2.60.200.40:FF:000004">
    <property type="entry name" value="Diacylglycerol kinase"/>
    <property type="match status" value="1"/>
</dbReference>
<dbReference type="Gene3D" id="3.40.50.10330">
    <property type="entry name" value="Probable inorganic polyphosphate/atp-NAD kinase, domain 1"/>
    <property type="match status" value="1"/>
</dbReference>
<dbReference type="Pfam" id="PF24099">
    <property type="entry name" value="RBD_DGKtheta"/>
    <property type="match status" value="1"/>
</dbReference>
<dbReference type="STRING" id="7574.A0A2R2MTC8"/>
<feature type="region of interest" description="Disordered" evidence="13">
    <location>
        <begin position="121"/>
        <end position="154"/>
    </location>
</feature>
<dbReference type="Pfam" id="PF00781">
    <property type="entry name" value="DAGK_cat"/>
    <property type="match status" value="1"/>
</dbReference>
<dbReference type="AlphaFoldDB" id="A0A2R2MTC8"/>
<comment type="catalytic activity">
    <reaction evidence="12">
        <text>a 1,2-diacyl-sn-glycerol + ATP = a 1,2-diacyl-sn-glycero-3-phosphate + ADP + H(+)</text>
        <dbReference type="Rhea" id="RHEA:10272"/>
        <dbReference type="ChEBI" id="CHEBI:15378"/>
        <dbReference type="ChEBI" id="CHEBI:17815"/>
        <dbReference type="ChEBI" id="CHEBI:30616"/>
        <dbReference type="ChEBI" id="CHEBI:58608"/>
        <dbReference type="ChEBI" id="CHEBI:456216"/>
        <dbReference type="EC" id="2.7.1.107"/>
    </reaction>
</comment>
<feature type="compositionally biased region" description="Polar residues" evidence="13">
    <location>
        <begin position="807"/>
        <end position="823"/>
    </location>
</feature>
<dbReference type="Proteomes" id="UP000085678">
    <property type="component" value="Unplaced"/>
</dbReference>
<dbReference type="GO" id="GO:0016020">
    <property type="term" value="C:membrane"/>
    <property type="evidence" value="ECO:0007669"/>
    <property type="project" value="UniProtKB-SubCell"/>
</dbReference>
<dbReference type="Gene3D" id="3.10.20.90">
    <property type="entry name" value="Phosphatidylinositol 3-kinase Catalytic Subunit, Chain A, domain 1"/>
    <property type="match status" value="2"/>
</dbReference>
<evidence type="ECO:0000256" key="11">
    <source>
        <dbReference type="ARBA" id="ARBA00023136"/>
    </source>
</evidence>
<feature type="domain" description="Ras-associating" evidence="16">
    <location>
        <begin position="153"/>
        <end position="249"/>
    </location>
</feature>
<dbReference type="FunFam" id="3.40.50.10330:FF:000011">
    <property type="entry name" value="Diacylglycerol kinase"/>
    <property type="match status" value="1"/>
</dbReference>
<comment type="subcellular location">
    <subcellularLocation>
        <location evidence="1">Membrane</location>
    </subcellularLocation>
</comment>
<feature type="compositionally biased region" description="Basic and acidic residues" evidence="13">
    <location>
        <begin position="132"/>
        <end position="154"/>
    </location>
</feature>
<dbReference type="OrthoDB" id="242257at2759"/>
<evidence type="ECO:0000256" key="5">
    <source>
        <dbReference type="ARBA" id="ARBA00022737"/>
    </source>
</evidence>
<evidence type="ECO:0000256" key="6">
    <source>
        <dbReference type="ARBA" id="ARBA00022741"/>
    </source>
</evidence>
<dbReference type="PROSITE" id="PS50081">
    <property type="entry name" value="ZF_DAG_PE_2"/>
    <property type="match status" value="1"/>
</dbReference>
<evidence type="ECO:0000256" key="13">
    <source>
        <dbReference type="SAM" id="MobiDB-lite"/>
    </source>
</evidence>
<proteinExistence type="inferred from homology"/>
<dbReference type="SUPFAM" id="SSF57889">
    <property type="entry name" value="Cysteine-rich domain"/>
    <property type="match status" value="1"/>
</dbReference>
<dbReference type="PANTHER" id="PTHR11255:SF54">
    <property type="entry name" value="DIACYLGLYCEROL KINASE THETA"/>
    <property type="match status" value="1"/>
</dbReference>
<dbReference type="InterPro" id="IPR037607">
    <property type="entry name" value="DGK"/>
</dbReference>
<evidence type="ECO:0000256" key="3">
    <source>
        <dbReference type="ARBA" id="ARBA00022679"/>
    </source>
</evidence>
<dbReference type="EC" id="2.7.1.107" evidence="12"/>
<evidence type="ECO:0000256" key="7">
    <source>
        <dbReference type="ARBA" id="ARBA00022771"/>
    </source>
</evidence>
<keyword evidence="11" id="KW-0472">Membrane</keyword>
<dbReference type="SMART" id="SM00046">
    <property type="entry name" value="DAGKc"/>
    <property type="match status" value="1"/>
</dbReference>
<keyword evidence="8 12" id="KW-0418">Kinase</keyword>
<dbReference type="InParanoid" id="A0A2R2MTC8"/>
<dbReference type="KEGG" id="lak:106167846"/>
<keyword evidence="3 12" id="KW-0808">Transferase</keyword>
<dbReference type="InterPro" id="IPR000159">
    <property type="entry name" value="RA_dom"/>
</dbReference>
<dbReference type="PANTHER" id="PTHR11255">
    <property type="entry name" value="DIACYLGLYCEROL KINASE"/>
    <property type="match status" value="1"/>
</dbReference>
<accession>A0A2R2MTC8</accession>
<evidence type="ECO:0000313" key="18">
    <source>
        <dbReference type="RefSeq" id="XP_023933368.1"/>
    </source>
</evidence>
<dbReference type="InterPro" id="IPR035979">
    <property type="entry name" value="RBD_domain_sf"/>
</dbReference>
<dbReference type="Pfam" id="PF00609">
    <property type="entry name" value="DAGK_acc"/>
    <property type="match status" value="1"/>
</dbReference>
<organism evidence="17 18">
    <name type="scientific">Lingula anatina</name>
    <name type="common">Brachiopod</name>
    <name type="synonym">Lingula unguis</name>
    <dbReference type="NCBI Taxonomy" id="7574"/>
    <lineage>
        <taxon>Eukaryota</taxon>
        <taxon>Metazoa</taxon>
        <taxon>Spiralia</taxon>
        <taxon>Lophotrochozoa</taxon>
        <taxon>Brachiopoda</taxon>
        <taxon>Linguliformea</taxon>
        <taxon>Lingulata</taxon>
        <taxon>Lingulida</taxon>
        <taxon>Linguloidea</taxon>
        <taxon>Lingulidae</taxon>
        <taxon>Lingula</taxon>
    </lineage>
</organism>
<dbReference type="Gene3D" id="3.30.60.20">
    <property type="match status" value="1"/>
</dbReference>
<dbReference type="InterPro" id="IPR056392">
    <property type="entry name" value="DGKtheta_RBD"/>
</dbReference>
<dbReference type="Pfam" id="PF00130">
    <property type="entry name" value="C1_1"/>
    <property type="match status" value="1"/>
</dbReference>
<dbReference type="GO" id="GO:0008270">
    <property type="term" value="F:zinc ion binding"/>
    <property type="evidence" value="ECO:0007669"/>
    <property type="project" value="UniProtKB-KW"/>
</dbReference>
<dbReference type="Gene3D" id="2.60.200.40">
    <property type="match status" value="1"/>
</dbReference>
<evidence type="ECO:0000256" key="10">
    <source>
        <dbReference type="ARBA" id="ARBA00022840"/>
    </source>
</evidence>
<feature type="domain" description="DAGKc" evidence="15">
    <location>
        <begin position="441"/>
        <end position="579"/>
    </location>
</feature>
<dbReference type="CDD" id="cd17111">
    <property type="entry name" value="RA1_DAGK-theta"/>
    <property type="match status" value="1"/>
</dbReference>
<reference evidence="18" key="1">
    <citation type="submission" date="2025-08" db="UniProtKB">
        <authorList>
            <consortium name="RefSeq"/>
        </authorList>
    </citation>
    <scope>IDENTIFICATION</scope>
    <source>
        <tissue evidence="18">Gonads</tissue>
    </source>
</reference>
<evidence type="ECO:0000256" key="4">
    <source>
        <dbReference type="ARBA" id="ARBA00022723"/>
    </source>
</evidence>
<keyword evidence="9" id="KW-0862">Zinc</keyword>
<evidence type="ECO:0000256" key="12">
    <source>
        <dbReference type="RuleBase" id="RU361128"/>
    </source>
</evidence>
<dbReference type="GO" id="GO:0004143">
    <property type="term" value="F:ATP-dependent diacylglycerol kinase activity"/>
    <property type="evidence" value="ECO:0007669"/>
    <property type="project" value="UniProtKB-EC"/>
</dbReference>
<dbReference type="FunCoup" id="A0A2R2MTC8">
    <property type="interactions" value="611"/>
</dbReference>
<dbReference type="FunFam" id="3.30.60.20:FF:000002">
    <property type="entry name" value="Diacylglycerol kinase"/>
    <property type="match status" value="1"/>
</dbReference>
<dbReference type="SUPFAM" id="SSF54928">
    <property type="entry name" value="RNA-binding domain, RBD"/>
    <property type="match status" value="1"/>
</dbReference>
<keyword evidence="6 12" id="KW-0547">Nucleotide-binding</keyword>
<keyword evidence="7" id="KW-0863">Zinc-finger</keyword>
<sequence>MECQDFVVSDCKECATYVPHQDTMAVIQYHHWREGNLPGNSKCLLCKKTCWSSECLTGMRCEWCGMTAHAQCYQQLPKECNFGILKDILLPPSCLTIPRMDVSMETIIGITKKAIEVPKRTVSEEWSSSGDSKGEEEERRSPKEKEPKERDEGGEVIKVFDGNCSMKKRLYRTISVPRQATSKEIVEAALRTFHISDDPQNYYIAEAVEKGFFLAENEERELDEVEPLLGRQLRTEGKRPSIFLRYKERDPDQGYIRVYPGGLRNNMGPKNIPVTKETTAVEVIQMALGKFGVEMTDPEHYELIEVLLDRGVAERRMEAKERPWQIIQQTRKESLRQNRMTRFYIQQQEDPHGPTVALFVGNLPSGLSQKQYEKILIDNLGKGNRWTDIDVIYYEYGSVVLTYNSTEEATSAFSLLKNAIFDEKQLLVLLLPNIQPHMIPENVIPLLVFVNVKSGGCQGLELIRSFRKLLNPHQVFNLEYGGPLPGLYVFRNIPYYKILVCGGDGTVGWVLSCLDNVGQDAVCQSPPMGIVPLGTGNDLARVLRWGPGYTGGEDPLNVLRDVIEAEEIQLDRWTVIFHPNEQEQDETRVNLANECLDANTNEDQSTMFVMNNYFGIGVDADVCLDFHNAREEKPEKFSSRLRNKGMYFKMGLRKFMNRRPRSCKDLNKLIKVECDGKTLELPPVEGIIILNILSWGSGANVWGPEKEDSWSPPTHYDGLLEIVGITGVVHLGQMQSGLRSAIRLAQAGHIRITLYQDLPVQVDGEPWIQPAGQVGVLRSALKATMLKKTKSKIKRRNTEPSIFFPKNDQSMLATSPDSESGPY</sequence>
<name>A0A2R2MTC8_LINAN</name>
<feature type="domain" description="Phorbol-ester/DAG-type" evidence="14">
    <location>
        <begin position="29"/>
        <end position="80"/>
    </location>
</feature>
<dbReference type="InterPro" id="IPR001206">
    <property type="entry name" value="Diacylglycerol_kinase_cat_dom"/>
</dbReference>
<dbReference type="GO" id="GO:0007200">
    <property type="term" value="P:phospholipase C-activating G protein-coupled receptor signaling pathway"/>
    <property type="evidence" value="ECO:0007669"/>
    <property type="project" value="InterPro"/>
</dbReference>
<evidence type="ECO:0000259" key="16">
    <source>
        <dbReference type="PROSITE" id="PS50200"/>
    </source>
</evidence>
<dbReference type="GeneID" id="106167846"/>
<keyword evidence="4" id="KW-0479">Metal-binding</keyword>
<dbReference type="InterPro" id="IPR029071">
    <property type="entry name" value="Ubiquitin-like_domsf"/>
</dbReference>
<keyword evidence="17" id="KW-1185">Reference proteome</keyword>
<feature type="domain" description="Ras-associating" evidence="16">
    <location>
        <begin position="252"/>
        <end position="350"/>
    </location>
</feature>
<evidence type="ECO:0000256" key="2">
    <source>
        <dbReference type="ARBA" id="ARBA00009280"/>
    </source>
</evidence>